<feature type="compositionally biased region" description="Polar residues" evidence="1">
    <location>
        <begin position="16"/>
        <end position="26"/>
    </location>
</feature>
<gene>
    <name evidence="3" type="ORF">B0A49_06084</name>
    <name evidence="2" type="ORF">B0A49_06508</name>
</gene>
<evidence type="ECO:0000313" key="3">
    <source>
        <dbReference type="EMBL" id="TKA70613.1"/>
    </source>
</evidence>
<dbReference type="InterPro" id="IPR039113">
    <property type="entry name" value="ATG29"/>
</dbReference>
<dbReference type="Proteomes" id="UP000308768">
    <property type="component" value="Unassembled WGS sequence"/>
</dbReference>
<dbReference type="PANTHER" id="PTHR40012">
    <property type="entry name" value="AUTOPHAGY-RELATED PROTEIN 29"/>
    <property type="match status" value="1"/>
</dbReference>
<evidence type="ECO:0000313" key="2">
    <source>
        <dbReference type="EMBL" id="TKA70082.1"/>
    </source>
</evidence>
<keyword evidence="4" id="KW-1185">Reference proteome</keyword>
<reference evidence="2 4" key="1">
    <citation type="submission" date="2017-03" db="EMBL/GenBank/DDBJ databases">
        <title>Genomes of endolithic fungi from Antarctica.</title>
        <authorList>
            <person name="Coleine C."/>
            <person name="Masonjones S."/>
            <person name="Stajich J.E."/>
        </authorList>
    </citation>
    <scope>NUCLEOTIDE SEQUENCE [LARGE SCALE GENOMIC DNA]</scope>
    <source>
        <strain evidence="2 4">CCFEE 5187</strain>
    </source>
</reference>
<feature type="region of interest" description="Disordered" evidence="1">
    <location>
        <begin position="1"/>
        <end position="186"/>
    </location>
</feature>
<feature type="compositionally biased region" description="Polar residues" evidence="1">
    <location>
        <begin position="51"/>
        <end position="63"/>
    </location>
</feature>
<proteinExistence type="predicted"/>
<dbReference type="AlphaFoldDB" id="A0A4U0X1G2"/>
<dbReference type="STRING" id="331657.A0A4U0X1G2"/>
<dbReference type="EMBL" id="NAJN01000629">
    <property type="protein sequence ID" value="TKA70613.1"/>
    <property type="molecule type" value="Genomic_DNA"/>
</dbReference>
<feature type="compositionally biased region" description="Basic and acidic residues" evidence="1">
    <location>
        <begin position="64"/>
        <end position="73"/>
    </location>
</feature>
<dbReference type="GO" id="GO:0000407">
    <property type="term" value="C:phagophore assembly site"/>
    <property type="evidence" value="ECO:0007669"/>
    <property type="project" value="TreeGrafter"/>
</dbReference>
<dbReference type="EMBL" id="NAJN01000674">
    <property type="protein sequence ID" value="TKA70082.1"/>
    <property type="molecule type" value="Genomic_DNA"/>
</dbReference>
<dbReference type="OrthoDB" id="21072at2759"/>
<organism evidence="2 4">
    <name type="scientific">Cryomyces minteri</name>
    <dbReference type="NCBI Taxonomy" id="331657"/>
    <lineage>
        <taxon>Eukaryota</taxon>
        <taxon>Fungi</taxon>
        <taxon>Dikarya</taxon>
        <taxon>Ascomycota</taxon>
        <taxon>Pezizomycotina</taxon>
        <taxon>Dothideomycetes</taxon>
        <taxon>Dothideomycetes incertae sedis</taxon>
        <taxon>Cryomyces</taxon>
    </lineage>
</organism>
<name>A0A4U0X1G2_9PEZI</name>
<evidence type="ECO:0000313" key="4">
    <source>
        <dbReference type="Proteomes" id="UP000308768"/>
    </source>
</evidence>
<feature type="compositionally biased region" description="Polar residues" evidence="1">
    <location>
        <begin position="135"/>
        <end position="155"/>
    </location>
</feature>
<protein>
    <submittedName>
        <fullName evidence="2">Uncharacterized protein</fullName>
    </submittedName>
</protein>
<comment type="caution">
    <text evidence="2">The sequence shown here is derived from an EMBL/GenBank/DDBJ whole genome shotgun (WGS) entry which is preliminary data.</text>
</comment>
<dbReference type="GO" id="GO:0000045">
    <property type="term" value="P:autophagosome assembly"/>
    <property type="evidence" value="ECO:0007669"/>
    <property type="project" value="InterPro"/>
</dbReference>
<dbReference type="PANTHER" id="PTHR40012:SF1">
    <property type="entry name" value="AUTOPHAGY-RELATED PROTEIN 29"/>
    <property type="match status" value="1"/>
</dbReference>
<evidence type="ECO:0000256" key="1">
    <source>
        <dbReference type="SAM" id="MobiDB-lite"/>
    </source>
</evidence>
<sequence>MHGERLTNAGSRAPSALSTRFNNASKSPLGILSDGDDDDDAPSFLPFANLPKQTVQDSSATLRTDSKASDKQSAHRPHPSKAPPVRNPQQVESSASSASSNPQGQRQRPPGALSPHHRAELAKLSPRHRKEGSDGTPSMGSSFSDLDDASVTQSALEEALLSNMQHGGVASRMSTISQALKSRYLP</sequence>
<accession>A0A4U0X1G2</accession>